<proteinExistence type="predicted"/>
<accession>A0A4R7VSB2</accession>
<gene>
    <name evidence="2" type="ORF">CLV71_105520</name>
</gene>
<dbReference type="Proteomes" id="UP000294927">
    <property type="component" value="Unassembled WGS sequence"/>
</dbReference>
<reference evidence="2 3" key="1">
    <citation type="submission" date="2019-03" db="EMBL/GenBank/DDBJ databases">
        <title>Genomic Encyclopedia of Archaeal and Bacterial Type Strains, Phase II (KMG-II): from individual species to whole genera.</title>
        <authorList>
            <person name="Goeker M."/>
        </authorList>
    </citation>
    <scope>NUCLEOTIDE SEQUENCE [LARGE SCALE GENOMIC DNA]</scope>
    <source>
        <strain evidence="2 3">DSM 45499</strain>
    </source>
</reference>
<sequence length="418" mass="43321">MICRPGRLTWGNGESEVRVLLTTWGSRGDVEPLAGLAVALRGLGVEALVCAPPDEDFVRLLARADIPHVPLGPSVRSVVTGPKPTARDAFQLAPALVAARFETLGAVAPGCDALLATGLMPAGARDVADKLGIRYIYGSFHIFGLPSRHFAPGMRPGTPSPREETDKRVLWQQDAQRVNDLYGPALNSHRAAIGLPPVDNVRDHVFTGRPWLAADATLCPSQGMTDLDLVQTGAWILPDDRPLPDDLDAFLDAGAPPVYVGFGSMAAHAPEGVARVAIEAARAHGRRVVLASGWAGLAPVDDAGDCFVVGEVNQQALFGRVAAVVHHGGAGTTTTTARAGAPQVVVPQIADQPYWAGRVADLGIGVAHEGSTPTVDSLSAALGTALAPETRARAGAVAGTIRDDGATVAAKLLLDAAS</sequence>
<dbReference type="PANTHER" id="PTHR48050">
    <property type="entry name" value="STEROL 3-BETA-GLUCOSYLTRANSFERASE"/>
    <property type="match status" value="1"/>
</dbReference>
<dbReference type="AlphaFoldDB" id="A0A4R7VSB2"/>
<name>A0A4R7VSB2_9PSEU</name>
<evidence type="ECO:0000313" key="2">
    <source>
        <dbReference type="EMBL" id="TDV52388.1"/>
    </source>
</evidence>
<evidence type="ECO:0000313" key="3">
    <source>
        <dbReference type="Proteomes" id="UP000294927"/>
    </source>
</evidence>
<dbReference type="PANTHER" id="PTHR48050:SF13">
    <property type="entry name" value="STEROL 3-BETA-GLUCOSYLTRANSFERASE UGT80A2"/>
    <property type="match status" value="1"/>
</dbReference>
<keyword evidence="2" id="KW-0808">Transferase</keyword>
<dbReference type="OrthoDB" id="3253247at2"/>
<dbReference type="EMBL" id="SOCP01000005">
    <property type="protein sequence ID" value="TDV52388.1"/>
    <property type="molecule type" value="Genomic_DNA"/>
</dbReference>
<dbReference type="InterPro" id="IPR050426">
    <property type="entry name" value="Glycosyltransferase_28"/>
</dbReference>
<dbReference type="InterPro" id="IPR010610">
    <property type="entry name" value="EryCIII-like_C"/>
</dbReference>
<dbReference type="FunFam" id="3.40.50.2000:FF:000009">
    <property type="entry name" value="Sterol 3-beta-glucosyltransferase UGT80A2"/>
    <property type="match status" value="1"/>
</dbReference>
<evidence type="ECO:0000259" key="1">
    <source>
        <dbReference type="Pfam" id="PF06722"/>
    </source>
</evidence>
<keyword evidence="3" id="KW-1185">Reference proteome</keyword>
<dbReference type="InterPro" id="IPR002213">
    <property type="entry name" value="UDP_glucos_trans"/>
</dbReference>
<comment type="caution">
    <text evidence="2">The sequence shown here is derived from an EMBL/GenBank/DDBJ whole genome shotgun (WGS) entry which is preliminary data.</text>
</comment>
<protein>
    <submittedName>
        <fullName evidence="2">Vancomycin aglycone glucosyltransferase</fullName>
    </submittedName>
</protein>
<dbReference type="GO" id="GO:0008194">
    <property type="term" value="F:UDP-glycosyltransferase activity"/>
    <property type="evidence" value="ECO:0007669"/>
    <property type="project" value="InterPro"/>
</dbReference>
<dbReference type="SUPFAM" id="SSF53756">
    <property type="entry name" value="UDP-Glycosyltransferase/glycogen phosphorylase"/>
    <property type="match status" value="1"/>
</dbReference>
<dbReference type="GO" id="GO:0017000">
    <property type="term" value="P:antibiotic biosynthetic process"/>
    <property type="evidence" value="ECO:0007669"/>
    <property type="project" value="UniProtKB-ARBA"/>
</dbReference>
<dbReference type="Pfam" id="PF06722">
    <property type="entry name" value="EryCIII-like_C"/>
    <property type="match status" value="1"/>
</dbReference>
<dbReference type="Gene3D" id="3.40.50.2000">
    <property type="entry name" value="Glycogen Phosphorylase B"/>
    <property type="match status" value="2"/>
</dbReference>
<organism evidence="2 3">
    <name type="scientific">Actinophytocola oryzae</name>
    <dbReference type="NCBI Taxonomy" id="502181"/>
    <lineage>
        <taxon>Bacteria</taxon>
        <taxon>Bacillati</taxon>
        <taxon>Actinomycetota</taxon>
        <taxon>Actinomycetes</taxon>
        <taxon>Pseudonocardiales</taxon>
        <taxon>Pseudonocardiaceae</taxon>
    </lineage>
</organism>
<feature type="domain" description="Erythromycin biosynthesis protein CIII-like C-terminal" evidence="1">
    <location>
        <begin position="309"/>
        <end position="390"/>
    </location>
</feature>
<dbReference type="CDD" id="cd03784">
    <property type="entry name" value="GT1_Gtf-like"/>
    <property type="match status" value="1"/>
</dbReference>
<dbReference type="GO" id="GO:0016758">
    <property type="term" value="F:hexosyltransferase activity"/>
    <property type="evidence" value="ECO:0007669"/>
    <property type="project" value="UniProtKB-ARBA"/>
</dbReference>